<proteinExistence type="predicted"/>
<name>A0A848CCD9_9BACT</name>
<dbReference type="Gene3D" id="3.30.460.10">
    <property type="entry name" value="Beta Polymerase, domain 2"/>
    <property type="match status" value="1"/>
</dbReference>
<accession>A0A848CCD9</accession>
<sequence>MPDSYTHTTSLDNLKHMLDGDRRIMALRHLARTSPDTEVSVEPLPIPIRSRMTAREAYAHMQGVKNTDKVFLSRGGWLPNYGDAVVVKRLSPGSVARGERLNSIPEEYTTGRALSLRNNAEIFVPDEVLDDFRAKYPDIRFRGRSAIPLRAYGLTDRITALRDKLMERAGLGKTAAENDVARTDARFRRMFGRNARMVGSEALGINVPGSSDVDVFVPYKREAAYRRALDRLPRKYPNLIMNKASLRRDEKKTFTGKVNGQDMDVVLAYGPKAEKFRKAFAAARDRLTDEDRRRIIDKKRALKESWFFPELRYKSYKKRLAGELGLRDAYF</sequence>
<evidence type="ECO:0000313" key="2">
    <source>
        <dbReference type="Proteomes" id="UP000522333"/>
    </source>
</evidence>
<organism evidence="1 2">
    <name type="scientific">Desulfovibrio piger</name>
    <dbReference type="NCBI Taxonomy" id="901"/>
    <lineage>
        <taxon>Bacteria</taxon>
        <taxon>Pseudomonadati</taxon>
        <taxon>Thermodesulfobacteriota</taxon>
        <taxon>Desulfovibrionia</taxon>
        <taxon>Desulfovibrionales</taxon>
        <taxon>Desulfovibrionaceae</taxon>
        <taxon>Desulfovibrio</taxon>
    </lineage>
</organism>
<dbReference type="AlphaFoldDB" id="A0A848CCD9"/>
<evidence type="ECO:0000313" key="1">
    <source>
        <dbReference type="EMBL" id="NME52960.1"/>
    </source>
</evidence>
<dbReference type="EMBL" id="JABAFY010000052">
    <property type="protein sequence ID" value="NME52960.1"/>
    <property type="molecule type" value="Genomic_DNA"/>
</dbReference>
<reference evidence="1 2" key="1">
    <citation type="submission" date="2020-04" db="EMBL/GenBank/DDBJ databases">
        <authorList>
            <person name="Hitch T.C.A."/>
            <person name="Wylensek D."/>
            <person name="Clavel T."/>
        </authorList>
    </citation>
    <scope>NUCLEOTIDE SEQUENCE [LARGE SCALE GENOMIC DNA]</scope>
    <source>
        <strain evidence="1 2">PG-251-APC-1</strain>
    </source>
</reference>
<protein>
    <submittedName>
        <fullName evidence="1">Uncharacterized protein</fullName>
    </submittedName>
</protein>
<comment type="caution">
    <text evidence="1">The sequence shown here is derived from an EMBL/GenBank/DDBJ whole genome shotgun (WGS) entry which is preliminary data.</text>
</comment>
<dbReference type="Proteomes" id="UP000522333">
    <property type="component" value="Unassembled WGS sequence"/>
</dbReference>
<dbReference type="InterPro" id="IPR043519">
    <property type="entry name" value="NT_sf"/>
</dbReference>
<dbReference type="RefSeq" id="WP_168936261.1">
    <property type="nucleotide sequence ID" value="NZ_JABAFY010000052.1"/>
</dbReference>
<gene>
    <name evidence="1" type="ORF">HF854_10640</name>
</gene>